<dbReference type="RefSeq" id="WP_281896816.1">
    <property type="nucleotide sequence ID" value="NZ_BSDI01000014.1"/>
</dbReference>
<keyword evidence="2" id="KW-0547">Nucleotide-binding</keyword>
<dbReference type="PANTHER" id="PTHR42939:SF1">
    <property type="entry name" value="ABC TRANSPORTER ATP-BINDING PROTEIN ALBC-RELATED"/>
    <property type="match status" value="1"/>
</dbReference>
<evidence type="ECO:0000313" key="6">
    <source>
        <dbReference type="Proteomes" id="UP001144280"/>
    </source>
</evidence>
<reference evidence="5" key="1">
    <citation type="submission" date="2022-12" db="EMBL/GenBank/DDBJ databases">
        <title>New Phytohabitans aurantiacus sp. RD004123 nov., an actinomycete isolated from soil.</title>
        <authorList>
            <person name="Triningsih D.W."/>
            <person name="Harunari E."/>
            <person name="Igarashi Y."/>
        </authorList>
    </citation>
    <scope>NUCLEOTIDE SEQUENCE</scope>
    <source>
        <strain evidence="5">RD004123</strain>
    </source>
</reference>
<dbReference type="Proteomes" id="UP001144280">
    <property type="component" value="Unassembled WGS sequence"/>
</dbReference>
<accession>A0ABQ5QUK0</accession>
<keyword evidence="6" id="KW-1185">Reference proteome</keyword>
<dbReference type="PANTHER" id="PTHR42939">
    <property type="entry name" value="ABC TRANSPORTER ATP-BINDING PROTEIN ALBC-RELATED"/>
    <property type="match status" value="1"/>
</dbReference>
<protein>
    <submittedName>
        <fullName evidence="5">ABC transporter ATP-binding protein</fullName>
    </submittedName>
</protein>
<dbReference type="GO" id="GO:0005524">
    <property type="term" value="F:ATP binding"/>
    <property type="evidence" value="ECO:0007669"/>
    <property type="project" value="UniProtKB-KW"/>
</dbReference>
<dbReference type="EMBL" id="BSDI01000014">
    <property type="protein sequence ID" value="GLH98178.1"/>
    <property type="molecule type" value="Genomic_DNA"/>
</dbReference>
<dbReference type="Pfam" id="PF00005">
    <property type="entry name" value="ABC_tran"/>
    <property type="match status" value="1"/>
</dbReference>
<evidence type="ECO:0000313" key="5">
    <source>
        <dbReference type="EMBL" id="GLH98178.1"/>
    </source>
</evidence>
<sequence>MSSAVEAIDLGRRYRRTWALRGCSLALPKGRVIALVGPNGAGKSTLLNLTAGLLRPSEGGLRLFGEPLSARPDTLAQVAYMAQDTALYPTFTVTDLLTFGRRLNPGWDDPWARDRLARLRLPTDVPAGRLSGGQRAQVALVLALAKRPRLLLLDEPLASLDPVARHDVMALLMETVAQSGMTVLLSSHIISDLAETCDWLVAINQGRVQVSGDIDELLETHKLIVGPREALDTLPERLPVVAQTVNGRQASVLARVSGHTVGPAWTVRDASLDELVLNYLRRPESSALPGPTRQRERSAS</sequence>
<evidence type="ECO:0000259" key="4">
    <source>
        <dbReference type="PROSITE" id="PS50893"/>
    </source>
</evidence>
<evidence type="ECO:0000256" key="2">
    <source>
        <dbReference type="ARBA" id="ARBA00022741"/>
    </source>
</evidence>
<organism evidence="5 6">
    <name type="scientific">Phytohabitans aurantiacus</name>
    <dbReference type="NCBI Taxonomy" id="3016789"/>
    <lineage>
        <taxon>Bacteria</taxon>
        <taxon>Bacillati</taxon>
        <taxon>Actinomycetota</taxon>
        <taxon>Actinomycetes</taxon>
        <taxon>Micromonosporales</taxon>
        <taxon>Micromonosporaceae</taxon>
    </lineage>
</organism>
<dbReference type="CDD" id="cd03230">
    <property type="entry name" value="ABC_DR_subfamily_A"/>
    <property type="match status" value="1"/>
</dbReference>
<dbReference type="Gene3D" id="3.40.50.300">
    <property type="entry name" value="P-loop containing nucleotide triphosphate hydrolases"/>
    <property type="match status" value="1"/>
</dbReference>
<keyword evidence="1" id="KW-0813">Transport</keyword>
<dbReference type="SMART" id="SM00382">
    <property type="entry name" value="AAA"/>
    <property type="match status" value="1"/>
</dbReference>
<name>A0ABQ5QUK0_9ACTN</name>
<dbReference type="InterPro" id="IPR051782">
    <property type="entry name" value="ABC_Transporter_VariousFunc"/>
</dbReference>
<dbReference type="InterPro" id="IPR003593">
    <property type="entry name" value="AAA+_ATPase"/>
</dbReference>
<dbReference type="InterPro" id="IPR003439">
    <property type="entry name" value="ABC_transporter-like_ATP-bd"/>
</dbReference>
<gene>
    <name evidence="5" type="ORF">Pa4123_34530</name>
</gene>
<feature type="domain" description="ABC transporter" evidence="4">
    <location>
        <begin position="5"/>
        <end position="230"/>
    </location>
</feature>
<proteinExistence type="predicted"/>
<dbReference type="SUPFAM" id="SSF52540">
    <property type="entry name" value="P-loop containing nucleoside triphosphate hydrolases"/>
    <property type="match status" value="1"/>
</dbReference>
<evidence type="ECO:0000256" key="3">
    <source>
        <dbReference type="ARBA" id="ARBA00022840"/>
    </source>
</evidence>
<evidence type="ECO:0000256" key="1">
    <source>
        <dbReference type="ARBA" id="ARBA00022448"/>
    </source>
</evidence>
<dbReference type="PROSITE" id="PS50893">
    <property type="entry name" value="ABC_TRANSPORTER_2"/>
    <property type="match status" value="1"/>
</dbReference>
<dbReference type="InterPro" id="IPR027417">
    <property type="entry name" value="P-loop_NTPase"/>
</dbReference>
<keyword evidence="3 5" id="KW-0067">ATP-binding</keyword>
<comment type="caution">
    <text evidence="5">The sequence shown here is derived from an EMBL/GenBank/DDBJ whole genome shotgun (WGS) entry which is preliminary data.</text>
</comment>